<dbReference type="EMBL" id="ML977139">
    <property type="protein sequence ID" value="KAF1991363.1"/>
    <property type="molecule type" value="Genomic_DNA"/>
</dbReference>
<evidence type="ECO:0000313" key="1">
    <source>
        <dbReference type="EMBL" id="KAF1981068.1"/>
    </source>
</evidence>
<evidence type="ECO:0000313" key="4">
    <source>
        <dbReference type="EMBL" id="KAF1991363.1"/>
    </source>
</evidence>
<dbReference type="EMBL" id="ML977159">
    <property type="protein sequence ID" value="KAF1985988.1"/>
    <property type="molecule type" value="Genomic_DNA"/>
</dbReference>
<dbReference type="AlphaFoldDB" id="A0A6G1HDV7"/>
<sequence>MRRVERSFELYQKQIKNKLSSSVSLIHYSTDLWTSPSRRSVLAICAQWVDAEMDKETS</sequence>
<protein>
    <recommendedName>
        <fullName evidence="6">HAT C-terminal dimerisation domain-containing protein</fullName>
    </recommendedName>
</protein>
<keyword evidence="5" id="KW-1185">Reference proteome</keyword>
<evidence type="ECO:0008006" key="6">
    <source>
        <dbReference type="Google" id="ProtNLM"/>
    </source>
</evidence>
<dbReference type="EMBL" id="ML977155">
    <property type="protein sequence ID" value="KAF1986782.1"/>
    <property type="molecule type" value="Genomic_DNA"/>
</dbReference>
<evidence type="ECO:0000313" key="3">
    <source>
        <dbReference type="EMBL" id="KAF1986782.1"/>
    </source>
</evidence>
<reference evidence="4" key="1">
    <citation type="journal article" date="2020" name="Stud. Mycol.">
        <title>101 Dothideomycetes genomes: a test case for predicting lifestyles and emergence of pathogens.</title>
        <authorList>
            <person name="Haridas S."/>
            <person name="Albert R."/>
            <person name="Binder M."/>
            <person name="Bloem J."/>
            <person name="Labutti K."/>
            <person name="Salamov A."/>
            <person name="Andreopoulos B."/>
            <person name="Baker S."/>
            <person name="Barry K."/>
            <person name="Bills G."/>
            <person name="Bluhm B."/>
            <person name="Cannon C."/>
            <person name="Castanera R."/>
            <person name="Culley D."/>
            <person name="Daum C."/>
            <person name="Ezra D."/>
            <person name="Gonzalez J."/>
            <person name="Henrissat B."/>
            <person name="Kuo A."/>
            <person name="Liang C."/>
            <person name="Lipzen A."/>
            <person name="Lutzoni F."/>
            <person name="Magnuson J."/>
            <person name="Mondo S."/>
            <person name="Nolan M."/>
            <person name="Ohm R."/>
            <person name="Pangilinan J."/>
            <person name="Park H.-J."/>
            <person name="Ramirez L."/>
            <person name="Alfaro M."/>
            <person name="Sun H."/>
            <person name="Tritt A."/>
            <person name="Yoshinaga Y."/>
            <person name="Zwiers L.-H."/>
            <person name="Turgeon B."/>
            <person name="Goodwin S."/>
            <person name="Spatafora J."/>
            <person name="Crous P."/>
            <person name="Grigoriev I."/>
        </authorList>
    </citation>
    <scope>NUCLEOTIDE SEQUENCE</scope>
    <source>
        <strain evidence="4">CBS 113979</strain>
    </source>
</reference>
<evidence type="ECO:0000313" key="5">
    <source>
        <dbReference type="Proteomes" id="UP000800041"/>
    </source>
</evidence>
<dbReference type="OrthoDB" id="3942700at2759"/>
<gene>
    <name evidence="4" type="ORF">K402DRAFT_388778</name>
    <name evidence="3" type="ORF">K402DRAFT_393406</name>
    <name evidence="2" type="ORF">K402DRAFT_394239</name>
    <name evidence="1" type="ORF">K402DRAFT_398885</name>
</gene>
<dbReference type="EMBL" id="ML977209">
    <property type="protein sequence ID" value="KAF1981068.1"/>
    <property type="molecule type" value="Genomic_DNA"/>
</dbReference>
<evidence type="ECO:0000313" key="2">
    <source>
        <dbReference type="EMBL" id="KAF1985988.1"/>
    </source>
</evidence>
<organism evidence="4 5">
    <name type="scientific">Aulographum hederae CBS 113979</name>
    <dbReference type="NCBI Taxonomy" id="1176131"/>
    <lineage>
        <taxon>Eukaryota</taxon>
        <taxon>Fungi</taxon>
        <taxon>Dikarya</taxon>
        <taxon>Ascomycota</taxon>
        <taxon>Pezizomycotina</taxon>
        <taxon>Dothideomycetes</taxon>
        <taxon>Pleosporomycetidae</taxon>
        <taxon>Aulographales</taxon>
        <taxon>Aulographaceae</taxon>
    </lineage>
</organism>
<accession>A0A6G1HDV7</accession>
<name>A0A6G1HDV7_9PEZI</name>
<proteinExistence type="predicted"/>
<dbReference type="Proteomes" id="UP000800041">
    <property type="component" value="Unassembled WGS sequence"/>
</dbReference>